<dbReference type="InterPro" id="IPR029431">
    <property type="entry name" value="TP53INP"/>
</dbReference>
<dbReference type="PANTHER" id="PTHR31671:SF3">
    <property type="entry name" value="DIABETES AND OBESITY REGULATED, ISOFORM G"/>
    <property type="match status" value="1"/>
</dbReference>
<evidence type="ECO:0000313" key="13">
    <source>
        <dbReference type="Proteomes" id="UP001195483"/>
    </source>
</evidence>
<keyword evidence="4" id="KW-0072">Autophagy</keyword>
<reference evidence="12" key="3">
    <citation type="submission" date="2023-05" db="EMBL/GenBank/DDBJ databases">
        <authorList>
            <person name="Smith C.H."/>
        </authorList>
    </citation>
    <scope>NUCLEOTIDE SEQUENCE</scope>
    <source>
        <strain evidence="12">CHS0354</strain>
        <tissue evidence="12">Mantle</tissue>
    </source>
</reference>
<evidence type="ECO:0000256" key="2">
    <source>
        <dbReference type="ARBA" id="ARBA00004514"/>
    </source>
</evidence>
<keyword evidence="8" id="KW-0539">Nucleus</keyword>
<keyword evidence="6" id="KW-0010">Activator</keyword>
<comment type="caution">
    <text evidence="12">The sequence shown here is derived from an EMBL/GenBank/DDBJ whole genome shotgun (WGS) entry which is preliminary data.</text>
</comment>
<dbReference type="GO" id="GO:0005829">
    <property type="term" value="C:cytosol"/>
    <property type="evidence" value="ECO:0007669"/>
    <property type="project" value="UniProtKB-SubCell"/>
</dbReference>
<organism evidence="12 13">
    <name type="scientific">Potamilus streckersoni</name>
    <dbReference type="NCBI Taxonomy" id="2493646"/>
    <lineage>
        <taxon>Eukaryota</taxon>
        <taxon>Metazoa</taxon>
        <taxon>Spiralia</taxon>
        <taxon>Lophotrochozoa</taxon>
        <taxon>Mollusca</taxon>
        <taxon>Bivalvia</taxon>
        <taxon>Autobranchia</taxon>
        <taxon>Heteroconchia</taxon>
        <taxon>Palaeoheterodonta</taxon>
        <taxon>Unionida</taxon>
        <taxon>Unionoidea</taxon>
        <taxon>Unionidae</taxon>
        <taxon>Ambleminae</taxon>
        <taxon>Lampsilini</taxon>
        <taxon>Potamilus</taxon>
    </lineage>
</organism>
<keyword evidence="3" id="KW-0963">Cytoplasm</keyword>
<evidence type="ECO:0000256" key="1">
    <source>
        <dbReference type="ARBA" id="ARBA00004419"/>
    </source>
</evidence>
<evidence type="ECO:0000256" key="3">
    <source>
        <dbReference type="ARBA" id="ARBA00022490"/>
    </source>
</evidence>
<keyword evidence="7" id="KW-0804">Transcription</keyword>
<sequence>MGGCDLNNGSGASCVTDCHDHTHTCNHCVDHSDSDSVCVSPSLPSTPDSLSPAPQFKHMLKHAKCNSKEKWVLTPPPCFTAGNGENSHVEIGPMENLLIEHPSMSVYQTGLMLHSESEESDNSTSSTGTTPMMPSQHTQVANQPAHLPHRQNAVNARAAVLAQISLNKSAQAVQRYHTTCSFSRKHFNKMNKIHDVQSFGKPIGRRNRLRCPSGQMCGRVSQRKQ</sequence>
<dbReference type="GO" id="GO:0000045">
    <property type="term" value="P:autophagosome assembly"/>
    <property type="evidence" value="ECO:0007669"/>
    <property type="project" value="TreeGrafter"/>
</dbReference>
<evidence type="ECO:0000256" key="11">
    <source>
        <dbReference type="SAM" id="MobiDB-lite"/>
    </source>
</evidence>
<dbReference type="AlphaFoldDB" id="A0AAE0STW7"/>
<dbReference type="Pfam" id="PF14839">
    <property type="entry name" value="DOR"/>
    <property type="match status" value="1"/>
</dbReference>
<evidence type="ECO:0000256" key="9">
    <source>
        <dbReference type="ARBA" id="ARBA00023329"/>
    </source>
</evidence>
<dbReference type="EMBL" id="JAEAOA010001122">
    <property type="protein sequence ID" value="KAK3597565.1"/>
    <property type="molecule type" value="Genomic_DNA"/>
</dbReference>
<gene>
    <name evidence="12" type="ORF">CHS0354_018160</name>
</gene>
<evidence type="ECO:0000256" key="8">
    <source>
        <dbReference type="ARBA" id="ARBA00023242"/>
    </source>
</evidence>
<evidence type="ECO:0000256" key="7">
    <source>
        <dbReference type="ARBA" id="ARBA00023163"/>
    </source>
</evidence>
<dbReference type="GO" id="GO:0031410">
    <property type="term" value="C:cytoplasmic vesicle"/>
    <property type="evidence" value="ECO:0007669"/>
    <property type="project" value="UniProtKB-KW"/>
</dbReference>
<dbReference type="Proteomes" id="UP001195483">
    <property type="component" value="Unassembled WGS sequence"/>
</dbReference>
<dbReference type="GO" id="GO:0005776">
    <property type="term" value="C:autophagosome"/>
    <property type="evidence" value="ECO:0007669"/>
    <property type="project" value="UniProtKB-SubCell"/>
</dbReference>
<accession>A0AAE0STW7</accession>
<reference evidence="12" key="1">
    <citation type="journal article" date="2021" name="Genome Biol. Evol.">
        <title>A High-Quality Reference Genome for a Parasitic Bivalve with Doubly Uniparental Inheritance (Bivalvia: Unionida).</title>
        <authorList>
            <person name="Smith C.H."/>
        </authorList>
    </citation>
    <scope>NUCLEOTIDE SEQUENCE</scope>
    <source>
        <strain evidence="12">CHS0354</strain>
    </source>
</reference>
<comment type="subcellular location">
    <subcellularLocation>
        <location evidence="2">Cytoplasm</location>
        <location evidence="2">Cytosol</location>
    </subcellularLocation>
    <subcellularLocation>
        <location evidence="1">Cytoplasmic vesicle</location>
        <location evidence="1">Autophagosome</location>
    </subcellularLocation>
    <subcellularLocation>
        <location evidence="10">Nucleus</location>
        <location evidence="10">Nuclear body</location>
    </subcellularLocation>
</comment>
<reference evidence="12" key="2">
    <citation type="journal article" date="2021" name="Genome Biol. Evol.">
        <title>Developing a high-quality reference genome for a parasitic bivalve with doubly uniparental inheritance (Bivalvia: Unionida).</title>
        <authorList>
            <person name="Smith C.H."/>
        </authorList>
    </citation>
    <scope>NUCLEOTIDE SEQUENCE</scope>
    <source>
        <strain evidence="12">CHS0354</strain>
        <tissue evidence="12">Mantle</tissue>
    </source>
</reference>
<evidence type="ECO:0000256" key="6">
    <source>
        <dbReference type="ARBA" id="ARBA00023159"/>
    </source>
</evidence>
<name>A0AAE0STW7_9BIVA</name>
<evidence type="ECO:0000256" key="5">
    <source>
        <dbReference type="ARBA" id="ARBA00023015"/>
    </source>
</evidence>
<feature type="compositionally biased region" description="Low complexity" evidence="11">
    <location>
        <begin position="122"/>
        <end position="135"/>
    </location>
</feature>
<dbReference type="PANTHER" id="PTHR31671">
    <property type="entry name" value="DIABETES AND OBESITY REGULATED, ISOFORM G"/>
    <property type="match status" value="1"/>
</dbReference>
<evidence type="ECO:0000313" key="12">
    <source>
        <dbReference type="EMBL" id="KAK3597565.1"/>
    </source>
</evidence>
<dbReference type="GO" id="GO:0016604">
    <property type="term" value="C:nuclear body"/>
    <property type="evidence" value="ECO:0007669"/>
    <property type="project" value="UniProtKB-SubCell"/>
</dbReference>
<evidence type="ECO:0000256" key="4">
    <source>
        <dbReference type="ARBA" id="ARBA00023006"/>
    </source>
</evidence>
<keyword evidence="13" id="KW-1185">Reference proteome</keyword>
<keyword evidence="9" id="KW-0968">Cytoplasmic vesicle</keyword>
<dbReference type="GO" id="GO:0045893">
    <property type="term" value="P:positive regulation of DNA-templated transcription"/>
    <property type="evidence" value="ECO:0007669"/>
    <property type="project" value="TreeGrafter"/>
</dbReference>
<feature type="region of interest" description="Disordered" evidence="11">
    <location>
        <begin position="114"/>
        <end position="146"/>
    </location>
</feature>
<keyword evidence="5" id="KW-0805">Transcription regulation</keyword>
<evidence type="ECO:0000256" key="10">
    <source>
        <dbReference type="ARBA" id="ARBA00034306"/>
    </source>
</evidence>
<proteinExistence type="predicted"/>
<protein>
    <submittedName>
        <fullName evidence="12">Uncharacterized protein</fullName>
    </submittedName>
</protein>